<feature type="domain" description="DUF1559" evidence="1">
    <location>
        <begin position="40"/>
        <end position="309"/>
    </location>
</feature>
<protein>
    <submittedName>
        <fullName evidence="2">Prepilin-type cleavage/methylation domain-containing protein</fullName>
    </submittedName>
</protein>
<dbReference type="Pfam" id="PF07963">
    <property type="entry name" value="N_methyl"/>
    <property type="match status" value="1"/>
</dbReference>
<dbReference type="InterPro" id="IPR011453">
    <property type="entry name" value="DUF1559"/>
</dbReference>
<organism evidence="2 3">
    <name type="scientific">Blastopirellula marina</name>
    <dbReference type="NCBI Taxonomy" id="124"/>
    <lineage>
        <taxon>Bacteria</taxon>
        <taxon>Pseudomonadati</taxon>
        <taxon>Planctomycetota</taxon>
        <taxon>Planctomycetia</taxon>
        <taxon>Pirellulales</taxon>
        <taxon>Pirellulaceae</taxon>
        <taxon>Blastopirellula</taxon>
    </lineage>
</organism>
<dbReference type="PANTHER" id="PTHR30093:SF2">
    <property type="entry name" value="TYPE II SECRETION SYSTEM PROTEIN H"/>
    <property type="match status" value="1"/>
</dbReference>
<comment type="caution">
    <text evidence="2">The sequence shown here is derived from an EMBL/GenBank/DDBJ whole genome shotgun (WGS) entry which is preliminary data.</text>
</comment>
<sequence>MPMSRKLIISSHKRAFTLVELLVVIAIIGVLIALLLPAVQQAREAARRSQCRNNMKQMGLALHNYHGTYGSFPPSTVRAPYTVASGWFGKPGWGWGALILPFVEQSGLHDALGVTVNQLQYYNTVPNMVQLTQTKLDVYLCPSSPIPDLNAKFKKDAFAAEDVPASSNYKGVFGTNNEGATSGGPADCPSGWYRGYCFNAEDGVFGGGSKVKFRDITDGTSNTLAIGEVTYGDLGDGIDRMASVWVGMYNGSGWSGNDQVVRVTQESIKNTTARRLFGTFRNAYSSHHPGGVQFLMGDGSVQFLPETINGVTLENLAARADGNVVGEY</sequence>
<dbReference type="EMBL" id="PUIB01000006">
    <property type="protein sequence ID" value="PQO41202.1"/>
    <property type="molecule type" value="Genomic_DNA"/>
</dbReference>
<dbReference type="SUPFAM" id="SSF54523">
    <property type="entry name" value="Pili subunits"/>
    <property type="match status" value="1"/>
</dbReference>
<evidence type="ECO:0000313" key="3">
    <source>
        <dbReference type="Proteomes" id="UP000239388"/>
    </source>
</evidence>
<name>A0A2S8G9R0_9BACT</name>
<evidence type="ECO:0000313" key="2">
    <source>
        <dbReference type="EMBL" id="PQO41202.1"/>
    </source>
</evidence>
<dbReference type="Proteomes" id="UP000239388">
    <property type="component" value="Unassembled WGS sequence"/>
</dbReference>
<dbReference type="OrthoDB" id="210622at2"/>
<dbReference type="AlphaFoldDB" id="A0A2S8G9R0"/>
<dbReference type="Gene3D" id="3.30.700.10">
    <property type="entry name" value="Glycoprotein, Type 4 Pilin"/>
    <property type="match status" value="1"/>
</dbReference>
<reference evidence="2 3" key="1">
    <citation type="submission" date="2018-02" db="EMBL/GenBank/DDBJ databases">
        <title>Comparative genomes isolates from brazilian mangrove.</title>
        <authorList>
            <person name="Araujo J.E."/>
            <person name="Taketani R.G."/>
            <person name="Silva M.C.P."/>
            <person name="Loureco M.V."/>
            <person name="Andreote F.D."/>
        </authorList>
    </citation>
    <scope>NUCLEOTIDE SEQUENCE [LARGE SCALE GENOMIC DNA]</scope>
    <source>
        <strain evidence="2 3">NAP PRIS-MGV</strain>
    </source>
</reference>
<gene>
    <name evidence="2" type="ORF">C5Y98_03690</name>
</gene>
<evidence type="ECO:0000259" key="1">
    <source>
        <dbReference type="Pfam" id="PF07596"/>
    </source>
</evidence>
<dbReference type="PANTHER" id="PTHR30093">
    <property type="entry name" value="GENERAL SECRETION PATHWAY PROTEIN G"/>
    <property type="match status" value="1"/>
</dbReference>
<dbReference type="InterPro" id="IPR012902">
    <property type="entry name" value="N_methyl_site"/>
</dbReference>
<dbReference type="NCBIfam" id="TIGR02532">
    <property type="entry name" value="IV_pilin_GFxxxE"/>
    <property type="match status" value="1"/>
</dbReference>
<accession>A0A2S8G9R0</accession>
<dbReference type="NCBIfam" id="TIGR04294">
    <property type="entry name" value="pre_pil_HX9DG"/>
    <property type="match status" value="1"/>
</dbReference>
<dbReference type="InterPro" id="IPR027558">
    <property type="entry name" value="Pre_pil_HX9DG_C"/>
</dbReference>
<dbReference type="InterPro" id="IPR045584">
    <property type="entry name" value="Pilin-like"/>
</dbReference>
<proteinExistence type="predicted"/>
<dbReference type="Pfam" id="PF07596">
    <property type="entry name" value="SBP_bac_10"/>
    <property type="match status" value="1"/>
</dbReference>